<comment type="similarity">
    <text evidence="1">Belongs to the 'GDXG' lipolytic enzyme family.</text>
</comment>
<organism evidence="5 6">
    <name type="scientific">Rhodoferax koreensis</name>
    <dbReference type="NCBI Taxonomy" id="1842727"/>
    <lineage>
        <taxon>Bacteria</taxon>
        <taxon>Pseudomonadati</taxon>
        <taxon>Pseudomonadota</taxon>
        <taxon>Betaproteobacteria</taxon>
        <taxon>Burkholderiales</taxon>
        <taxon>Comamonadaceae</taxon>
        <taxon>Rhodoferax</taxon>
    </lineage>
</organism>
<dbReference type="AlphaFoldDB" id="A0A1P8JSM6"/>
<dbReference type="EMBL" id="CP019236">
    <property type="protein sequence ID" value="APW36721.1"/>
    <property type="molecule type" value="Genomic_DNA"/>
</dbReference>
<dbReference type="STRING" id="1842727.RD110_05550"/>
<dbReference type="PANTHER" id="PTHR48081">
    <property type="entry name" value="AB HYDROLASE SUPERFAMILY PROTEIN C4A8.06C"/>
    <property type="match status" value="1"/>
</dbReference>
<keyword evidence="6" id="KW-1185">Reference proteome</keyword>
<evidence type="ECO:0000313" key="5">
    <source>
        <dbReference type="EMBL" id="APW36721.1"/>
    </source>
</evidence>
<name>A0A1P8JSM6_9BURK</name>
<sequence>MENPMSPRSASATSPLVIEEKNACIAVGKRAPMDVRMYGKKLPGGNKPLVVHFHGGAFVKGDLDSGSTVARMLADAGAVVVSLAYPLAPKNPFPDGVEAGYDVLEWAYKNRVKLAGQGARVFLAGEEAGGNIAAAVAVMSRDRGHPPLAGQILLSPMLDPCVGTPSLRNAMADATSCKWSEGWQQYLRCPMDAEHPYAVPGGSRRLANIAPTLVLSGPDDPLRDEAKAYAERLRGAGIDVTYNVLSTAQNWPEALTEPVVGECACGVAVKQQFREFFAVTGQPVEPAEPDGPAPARAAPFPGTARDKGKAGSRDRPDDGRPGSS</sequence>
<dbReference type="PROSITE" id="PS01173">
    <property type="entry name" value="LIPASE_GDXG_HIS"/>
    <property type="match status" value="1"/>
</dbReference>
<evidence type="ECO:0000256" key="1">
    <source>
        <dbReference type="ARBA" id="ARBA00010515"/>
    </source>
</evidence>
<feature type="compositionally biased region" description="Basic and acidic residues" evidence="3">
    <location>
        <begin position="304"/>
        <end position="324"/>
    </location>
</feature>
<gene>
    <name evidence="5" type="ORF">RD110_05550</name>
</gene>
<feature type="compositionally biased region" description="Low complexity" evidence="3">
    <location>
        <begin position="293"/>
        <end position="303"/>
    </location>
</feature>
<dbReference type="InterPro" id="IPR050300">
    <property type="entry name" value="GDXG_lipolytic_enzyme"/>
</dbReference>
<dbReference type="GO" id="GO:0016787">
    <property type="term" value="F:hydrolase activity"/>
    <property type="evidence" value="ECO:0007669"/>
    <property type="project" value="UniProtKB-KW"/>
</dbReference>
<keyword evidence="2 5" id="KW-0378">Hydrolase</keyword>
<proteinExistence type="inferred from homology"/>
<evidence type="ECO:0000256" key="2">
    <source>
        <dbReference type="ARBA" id="ARBA00022801"/>
    </source>
</evidence>
<dbReference type="SUPFAM" id="SSF53474">
    <property type="entry name" value="alpha/beta-Hydrolases"/>
    <property type="match status" value="1"/>
</dbReference>
<evidence type="ECO:0000256" key="3">
    <source>
        <dbReference type="SAM" id="MobiDB-lite"/>
    </source>
</evidence>
<accession>A0A1P8JSM6</accession>
<evidence type="ECO:0000313" key="6">
    <source>
        <dbReference type="Proteomes" id="UP000186609"/>
    </source>
</evidence>
<dbReference type="Pfam" id="PF07859">
    <property type="entry name" value="Abhydrolase_3"/>
    <property type="match status" value="1"/>
</dbReference>
<dbReference type="InterPro" id="IPR013094">
    <property type="entry name" value="AB_hydrolase_3"/>
</dbReference>
<dbReference type="KEGG" id="rhy:RD110_05550"/>
<feature type="region of interest" description="Disordered" evidence="3">
    <location>
        <begin position="281"/>
        <end position="324"/>
    </location>
</feature>
<dbReference type="PANTHER" id="PTHR48081:SF8">
    <property type="entry name" value="ALPHA_BETA HYDROLASE FOLD-3 DOMAIN-CONTAINING PROTEIN-RELATED"/>
    <property type="match status" value="1"/>
</dbReference>
<dbReference type="InterPro" id="IPR029058">
    <property type="entry name" value="AB_hydrolase_fold"/>
</dbReference>
<reference evidence="5 6" key="1">
    <citation type="submission" date="2017-01" db="EMBL/GenBank/DDBJ databases">
        <authorList>
            <person name="Mah S.A."/>
            <person name="Swanson W.J."/>
            <person name="Moy G.W."/>
            <person name="Vacquier V.D."/>
        </authorList>
    </citation>
    <scope>NUCLEOTIDE SEQUENCE [LARGE SCALE GENOMIC DNA]</scope>
    <source>
        <strain evidence="5 6">DCY110</strain>
    </source>
</reference>
<evidence type="ECO:0000259" key="4">
    <source>
        <dbReference type="Pfam" id="PF07859"/>
    </source>
</evidence>
<feature type="domain" description="Alpha/beta hydrolase fold-3" evidence="4">
    <location>
        <begin position="50"/>
        <end position="245"/>
    </location>
</feature>
<dbReference type="Proteomes" id="UP000186609">
    <property type="component" value="Chromosome"/>
</dbReference>
<dbReference type="InterPro" id="IPR002168">
    <property type="entry name" value="Lipase_GDXG_HIS_AS"/>
</dbReference>
<dbReference type="OrthoDB" id="9794445at2"/>
<dbReference type="Gene3D" id="3.40.50.1820">
    <property type="entry name" value="alpha/beta hydrolase"/>
    <property type="match status" value="1"/>
</dbReference>
<protein>
    <submittedName>
        <fullName evidence="5">Alpha/beta hydrolase</fullName>
    </submittedName>
</protein>